<dbReference type="InterPro" id="IPR050660">
    <property type="entry name" value="NEK_Ser/Thr_kinase"/>
</dbReference>
<dbReference type="SMART" id="SM00220">
    <property type="entry name" value="S_TKc"/>
    <property type="match status" value="1"/>
</dbReference>
<proteinExistence type="predicted"/>
<dbReference type="AlphaFoldDB" id="A0A7S4A615"/>
<dbReference type="Gene3D" id="3.30.200.20">
    <property type="entry name" value="Phosphorylase Kinase, domain 1"/>
    <property type="match status" value="1"/>
</dbReference>
<gene>
    <name evidence="12" type="ORF">PCAL00307_LOCUS20306</name>
</gene>
<comment type="catalytic activity">
    <reaction evidence="7">
        <text>L-threonyl-[protein] + ATP = O-phospho-L-threonyl-[protein] + ADP + H(+)</text>
        <dbReference type="Rhea" id="RHEA:46608"/>
        <dbReference type="Rhea" id="RHEA-COMP:11060"/>
        <dbReference type="Rhea" id="RHEA-COMP:11605"/>
        <dbReference type="ChEBI" id="CHEBI:15378"/>
        <dbReference type="ChEBI" id="CHEBI:30013"/>
        <dbReference type="ChEBI" id="CHEBI:30616"/>
        <dbReference type="ChEBI" id="CHEBI:61977"/>
        <dbReference type="ChEBI" id="CHEBI:456216"/>
        <dbReference type="EC" id="2.7.11.1"/>
    </reaction>
</comment>
<evidence type="ECO:0000256" key="3">
    <source>
        <dbReference type="ARBA" id="ARBA00022679"/>
    </source>
</evidence>
<dbReference type="PANTHER" id="PTHR43671">
    <property type="entry name" value="SERINE/THREONINE-PROTEIN KINASE NEK"/>
    <property type="match status" value="1"/>
</dbReference>
<dbReference type="GO" id="GO:0005634">
    <property type="term" value="C:nucleus"/>
    <property type="evidence" value="ECO:0007669"/>
    <property type="project" value="TreeGrafter"/>
</dbReference>
<keyword evidence="5" id="KW-0418">Kinase</keyword>
<accession>A0A7S4A615</accession>
<dbReference type="SUPFAM" id="SSF56112">
    <property type="entry name" value="Protein kinase-like (PK-like)"/>
    <property type="match status" value="1"/>
</dbReference>
<dbReference type="GO" id="GO:0005524">
    <property type="term" value="F:ATP binding"/>
    <property type="evidence" value="ECO:0007669"/>
    <property type="project" value="UniProtKB-KW"/>
</dbReference>
<evidence type="ECO:0000256" key="4">
    <source>
        <dbReference type="ARBA" id="ARBA00022741"/>
    </source>
</evidence>
<evidence type="ECO:0000256" key="9">
    <source>
        <dbReference type="SAM" id="MobiDB-lite"/>
    </source>
</evidence>
<keyword evidence="6" id="KW-0067">ATP-binding</keyword>
<dbReference type="PANTHER" id="PTHR43671:SF98">
    <property type="entry name" value="SERINE_THREONINE-PROTEIN KINASE NEK11"/>
    <property type="match status" value="1"/>
</dbReference>
<dbReference type="GO" id="GO:0004674">
    <property type="term" value="F:protein serine/threonine kinase activity"/>
    <property type="evidence" value="ECO:0007669"/>
    <property type="project" value="UniProtKB-KW"/>
</dbReference>
<protein>
    <recommendedName>
        <fullName evidence="1">non-specific serine/threonine protein kinase</fullName>
        <ecNumber evidence="1">2.7.11.1</ecNumber>
    </recommendedName>
</protein>
<evidence type="ECO:0000256" key="5">
    <source>
        <dbReference type="ARBA" id="ARBA00022777"/>
    </source>
</evidence>
<evidence type="ECO:0000256" key="2">
    <source>
        <dbReference type="ARBA" id="ARBA00022527"/>
    </source>
</evidence>
<keyword evidence="10" id="KW-0732">Signal</keyword>
<dbReference type="PROSITE" id="PS50011">
    <property type="entry name" value="PROTEIN_KINASE_DOM"/>
    <property type="match status" value="1"/>
</dbReference>
<comment type="catalytic activity">
    <reaction evidence="8">
        <text>L-seryl-[protein] + ATP = O-phospho-L-seryl-[protein] + ADP + H(+)</text>
        <dbReference type="Rhea" id="RHEA:17989"/>
        <dbReference type="Rhea" id="RHEA-COMP:9863"/>
        <dbReference type="Rhea" id="RHEA-COMP:11604"/>
        <dbReference type="ChEBI" id="CHEBI:15378"/>
        <dbReference type="ChEBI" id="CHEBI:29999"/>
        <dbReference type="ChEBI" id="CHEBI:30616"/>
        <dbReference type="ChEBI" id="CHEBI:83421"/>
        <dbReference type="ChEBI" id="CHEBI:456216"/>
        <dbReference type="EC" id="2.7.11.1"/>
    </reaction>
</comment>
<evidence type="ECO:0000256" key="7">
    <source>
        <dbReference type="ARBA" id="ARBA00047899"/>
    </source>
</evidence>
<sequence length="583" mass="63652">MAAAACARPTLTSLWLPLLASFGQAETDKPRSLSPAQRRGLASIIALTSEDHDGCDLDEIVAAADRAFSQEASDEERRAMWSIDEGIDISDVRNLRKRVLQRLERDDCSDRRERAAVAIANACLQGSSARFQLEASVADQFAEAFGATWCYVVGVAILALAAIGASSSIDRFVAEPLLGSRTERVPCACRICDGRLNLDDKVGEGGFGSVWRCKGEGVVVKLVRVDLERDVNALKGVLDEARHLLELRHDHVVAYYDTFVHRAVKGSPLIDDTSTIADFACIAMEDCEGGSLLDHVAASGVPFPLDVVVEVTRQCTTALAYAHSQGVTHRDVKLENIFVKSSEARCKLGDFGLAVKSAVHTPRRGRSHSFDDASSSSSVGGTEVYQPPECFEGNEDVFGAVDAWGLGCVLFEMATSQSLPTDPPFLGQLLLEDDRAKHSRAIADKFSAALAAAEHAAAQARDDDADSKASRSLCVAGLSSLLDGLLSAAPSERPLMRDVEKLQWLNAYRTTNLARFFRFVDFDDMKSERTERSRRARAFRAKSLPKTPDARRRHLQRRSPDSPAAAARQLEFEKRPRSSGRLW</sequence>
<reference evidence="12" key="1">
    <citation type="submission" date="2021-01" db="EMBL/GenBank/DDBJ databases">
        <authorList>
            <person name="Corre E."/>
            <person name="Pelletier E."/>
            <person name="Niang G."/>
            <person name="Scheremetjew M."/>
            <person name="Finn R."/>
            <person name="Kale V."/>
            <person name="Holt S."/>
            <person name="Cochrane G."/>
            <person name="Meng A."/>
            <person name="Brown T."/>
            <person name="Cohen L."/>
        </authorList>
    </citation>
    <scope>NUCLEOTIDE SEQUENCE</scope>
    <source>
        <strain evidence="12">CCMP1756</strain>
    </source>
</reference>
<organism evidence="12">
    <name type="scientific">Pelagomonas calceolata</name>
    <dbReference type="NCBI Taxonomy" id="35677"/>
    <lineage>
        <taxon>Eukaryota</taxon>
        <taxon>Sar</taxon>
        <taxon>Stramenopiles</taxon>
        <taxon>Ochrophyta</taxon>
        <taxon>Pelagophyceae</taxon>
        <taxon>Pelagomonadales</taxon>
        <taxon>Pelagomonadaceae</taxon>
        <taxon>Pelagomonas</taxon>
    </lineage>
</organism>
<dbReference type="InterPro" id="IPR008271">
    <property type="entry name" value="Ser/Thr_kinase_AS"/>
</dbReference>
<dbReference type="EC" id="2.7.11.1" evidence="1"/>
<feature type="domain" description="Protein kinase" evidence="11">
    <location>
        <begin position="196"/>
        <end position="505"/>
    </location>
</feature>
<dbReference type="InterPro" id="IPR000719">
    <property type="entry name" value="Prot_kinase_dom"/>
</dbReference>
<feature type="region of interest" description="Disordered" evidence="9">
    <location>
        <begin position="531"/>
        <end position="583"/>
    </location>
</feature>
<dbReference type="PROSITE" id="PS00108">
    <property type="entry name" value="PROTEIN_KINASE_ST"/>
    <property type="match status" value="1"/>
</dbReference>
<evidence type="ECO:0000259" key="11">
    <source>
        <dbReference type="PROSITE" id="PS50011"/>
    </source>
</evidence>
<dbReference type="InterPro" id="IPR011009">
    <property type="entry name" value="Kinase-like_dom_sf"/>
</dbReference>
<evidence type="ECO:0000256" key="8">
    <source>
        <dbReference type="ARBA" id="ARBA00048679"/>
    </source>
</evidence>
<evidence type="ECO:0000313" key="12">
    <source>
        <dbReference type="EMBL" id="CAE0704858.1"/>
    </source>
</evidence>
<dbReference type="CDD" id="cd14014">
    <property type="entry name" value="STKc_PknB_like"/>
    <property type="match status" value="1"/>
</dbReference>
<evidence type="ECO:0000256" key="10">
    <source>
        <dbReference type="SAM" id="SignalP"/>
    </source>
</evidence>
<feature type="chain" id="PRO_5030945749" description="non-specific serine/threonine protein kinase" evidence="10">
    <location>
        <begin position="26"/>
        <end position="583"/>
    </location>
</feature>
<keyword evidence="3" id="KW-0808">Transferase</keyword>
<name>A0A7S4A615_9STRA</name>
<feature type="signal peptide" evidence="10">
    <location>
        <begin position="1"/>
        <end position="25"/>
    </location>
</feature>
<evidence type="ECO:0000256" key="6">
    <source>
        <dbReference type="ARBA" id="ARBA00022840"/>
    </source>
</evidence>
<dbReference type="Pfam" id="PF00069">
    <property type="entry name" value="Pkinase"/>
    <property type="match status" value="1"/>
</dbReference>
<keyword evidence="4" id="KW-0547">Nucleotide-binding</keyword>
<dbReference type="EMBL" id="HBIW01023565">
    <property type="protein sequence ID" value="CAE0704858.1"/>
    <property type="molecule type" value="Transcribed_RNA"/>
</dbReference>
<evidence type="ECO:0000256" key="1">
    <source>
        <dbReference type="ARBA" id="ARBA00012513"/>
    </source>
</evidence>
<dbReference type="Gene3D" id="1.10.510.10">
    <property type="entry name" value="Transferase(Phosphotransferase) domain 1"/>
    <property type="match status" value="1"/>
</dbReference>
<keyword evidence="2" id="KW-0723">Serine/threonine-protein kinase</keyword>